<gene>
    <name evidence="8" type="ORF">SNE40_022035</name>
</gene>
<comment type="similarity">
    <text evidence="2 6">Belongs to the XK family.</text>
</comment>
<evidence type="ECO:0000256" key="4">
    <source>
        <dbReference type="ARBA" id="ARBA00022989"/>
    </source>
</evidence>
<organism evidence="8 9">
    <name type="scientific">Patella caerulea</name>
    <name type="common">Rayed Mediterranean limpet</name>
    <dbReference type="NCBI Taxonomy" id="87958"/>
    <lineage>
        <taxon>Eukaryota</taxon>
        <taxon>Metazoa</taxon>
        <taxon>Spiralia</taxon>
        <taxon>Lophotrochozoa</taxon>
        <taxon>Mollusca</taxon>
        <taxon>Gastropoda</taxon>
        <taxon>Patellogastropoda</taxon>
        <taxon>Patelloidea</taxon>
        <taxon>Patellidae</taxon>
        <taxon>Patella</taxon>
    </lineage>
</organism>
<evidence type="ECO:0000256" key="6">
    <source>
        <dbReference type="RuleBase" id="RU910716"/>
    </source>
</evidence>
<dbReference type="EMBL" id="JAZGQO010000018">
    <property type="protein sequence ID" value="KAK6168152.1"/>
    <property type="molecule type" value="Genomic_DNA"/>
</dbReference>
<evidence type="ECO:0000256" key="3">
    <source>
        <dbReference type="ARBA" id="ARBA00022692"/>
    </source>
</evidence>
<feature type="region of interest" description="Disordered" evidence="7">
    <location>
        <begin position="1"/>
        <end position="34"/>
    </location>
</feature>
<dbReference type="Proteomes" id="UP001347796">
    <property type="component" value="Unassembled WGS sequence"/>
</dbReference>
<feature type="compositionally biased region" description="Polar residues" evidence="7">
    <location>
        <begin position="101"/>
        <end position="118"/>
    </location>
</feature>
<evidence type="ECO:0000313" key="9">
    <source>
        <dbReference type="Proteomes" id="UP001347796"/>
    </source>
</evidence>
<evidence type="ECO:0000256" key="2">
    <source>
        <dbReference type="ARBA" id="ARBA00008789"/>
    </source>
</evidence>
<feature type="transmembrane region" description="Helical" evidence="6">
    <location>
        <begin position="200"/>
        <end position="228"/>
    </location>
</feature>
<dbReference type="GO" id="GO:0005886">
    <property type="term" value="C:plasma membrane"/>
    <property type="evidence" value="ECO:0007669"/>
    <property type="project" value="UniProtKB-ARBA"/>
</dbReference>
<name>A0AAN8IYJ5_PATCE</name>
<feature type="region of interest" description="Disordered" evidence="7">
    <location>
        <begin position="101"/>
        <end position="134"/>
    </location>
</feature>
<reference evidence="8 9" key="1">
    <citation type="submission" date="2024-01" db="EMBL/GenBank/DDBJ databases">
        <title>The genome of the rayed Mediterranean limpet Patella caerulea (Linnaeus, 1758).</title>
        <authorList>
            <person name="Anh-Thu Weber A."/>
            <person name="Halstead-Nussloch G."/>
        </authorList>
    </citation>
    <scope>NUCLEOTIDE SEQUENCE [LARGE SCALE GENOMIC DNA]</scope>
    <source>
        <strain evidence="8">AATW-2023a</strain>
        <tissue evidence="8">Whole specimen</tissue>
    </source>
</reference>
<keyword evidence="4 6" id="KW-1133">Transmembrane helix</keyword>
<feature type="compositionally biased region" description="Basic residues" evidence="7">
    <location>
        <begin position="9"/>
        <end position="18"/>
    </location>
</feature>
<keyword evidence="3 6" id="KW-0812">Transmembrane</keyword>
<keyword evidence="9" id="KW-1185">Reference proteome</keyword>
<keyword evidence="5 6" id="KW-0472">Membrane</keyword>
<feature type="transmembrane region" description="Helical" evidence="6">
    <location>
        <begin position="169"/>
        <end position="188"/>
    </location>
</feature>
<evidence type="ECO:0000256" key="5">
    <source>
        <dbReference type="ARBA" id="ARBA00023136"/>
    </source>
</evidence>
<comment type="subcellular location">
    <subcellularLocation>
        <location evidence="1 6">Membrane</location>
        <topology evidence="1 6">Multi-pass membrane protein</topology>
    </subcellularLocation>
</comment>
<proteinExistence type="inferred from homology"/>
<protein>
    <recommendedName>
        <fullName evidence="6">XK-related protein</fullName>
    </recommendedName>
</protein>
<sequence length="258" mass="29050">MPSSVPKTPRSRRWKGQLHHSETQTDVGLARKQKKVLDADQNGDSVTRILIEGTDGKIREVDSNDVVDADPESVTTNLNQGKDVAKIIVHDADHESVTANLNQGEDVVDQSSHSTQPYRSADDSVKQNGEPVTDHDSVTANLYLEQDDVDVSVHPKQPYSPDDEFKFKWRHFVLGLLSAIFVLVDIYTDIDLTVKYFQDGFDIFGIVTAILVCGASVVVSAYSLYWYYLDYAVSKNEPTWLWVCRIVFSCLQLAILWR</sequence>
<comment type="caution">
    <text evidence="8">The sequence shown here is derived from an EMBL/GenBank/DDBJ whole genome shotgun (WGS) entry which is preliminary data.</text>
</comment>
<dbReference type="Pfam" id="PF09815">
    <property type="entry name" value="XK-related"/>
    <property type="match status" value="1"/>
</dbReference>
<evidence type="ECO:0000313" key="8">
    <source>
        <dbReference type="EMBL" id="KAK6168152.1"/>
    </source>
</evidence>
<dbReference type="InterPro" id="IPR018629">
    <property type="entry name" value="XK-rel"/>
</dbReference>
<comment type="caution">
    <text evidence="6">Lacks conserved residue(s) required for the propagation of feature annotation.</text>
</comment>
<accession>A0AAN8IYJ5</accession>
<dbReference type="AlphaFoldDB" id="A0AAN8IYJ5"/>
<evidence type="ECO:0000256" key="1">
    <source>
        <dbReference type="ARBA" id="ARBA00004141"/>
    </source>
</evidence>
<evidence type="ECO:0000256" key="7">
    <source>
        <dbReference type="SAM" id="MobiDB-lite"/>
    </source>
</evidence>